<dbReference type="Gene3D" id="3.40.50.300">
    <property type="entry name" value="P-loop containing nucleotide triphosphate hydrolases"/>
    <property type="match status" value="1"/>
</dbReference>
<feature type="region of interest" description="Disordered" evidence="8">
    <location>
        <begin position="671"/>
        <end position="707"/>
    </location>
</feature>
<keyword evidence="4" id="KW-0378">Hydrolase</keyword>
<feature type="non-terminal residue" evidence="11">
    <location>
        <position position="1105"/>
    </location>
</feature>
<evidence type="ECO:0000256" key="1">
    <source>
        <dbReference type="ARBA" id="ARBA00022723"/>
    </source>
</evidence>
<feature type="compositionally biased region" description="Basic and acidic residues" evidence="8">
    <location>
        <begin position="572"/>
        <end position="591"/>
    </location>
</feature>
<evidence type="ECO:0000256" key="4">
    <source>
        <dbReference type="ARBA" id="ARBA00022801"/>
    </source>
</evidence>
<dbReference type="SMART" id="SM00490">
    <property type="entry name" value="HELICc"/>
    <property type="match status" value="1"/>
</dbReference>
<dbReference type="InterPro" id="IPR038718">
    <property type="entry name" value="SNF2-like_sf"/>
</dbReference>
<keyword evidence="5" id="KW-0347">Helicase</keyword>
<keyword evidence="7" id="KW-0067">ATP-binding</keyword>
<organism evidence="11 12">
    <name type="scientific">Circaetus pectoralis</name>
    <name type="common">black-chested snake-eagle</name>
    <dbReference type="NCBI Taxonomy" id="321084"/>
    <lineage>
        <taxon>Eukaryota</taxon>
        <taxon>Metazoa</taxon>
        <taxon>Chordata</taxon>
        <taxon>Craniata</taxon>
        <taxon>Vertebrata</taxon>
        <taxon>Euteleostomi</taxon>
        <taxon>Archelosauria</taxon>
        <taxon>Archosauria</taxon>
        <taxon>Dinosauria</taxon>
        <taxon>Saurischia</taxon>
        <taxon>Theropoda</taxon>
        <taxon>Coelurosauria</taxon>
        <taxon>Aves</taxon>
        <taxon>Neognathae</taxon>
        <taxon>Neoaves</taxon>
        <taxon>Telluraves</taxon>
        <taxon>Accipitrimorphae</taxon>
        <taxon>Accipitriformes</taxon>
        <taxon>Accipitridae</taxon>
        <taxon>Accipitrinae</taxon>
        <taxon>Circaetus</taxon>
    </lineage>
</organism>
<dbReference type="PANTHER" id="PTHR45766">
    <property type="entry name" value="DNA ANNEALING HELICASE AND ENDONUCLEASE ZRANB3 FAMILY MEMBER"/>
    <property type="match status" value="1"/>
</dbReference>
<dbReference type="GO" id="GO:0016787">
    <property type="term" value="F:hydrolase activity"/>
    <property type="evidence" value="ECO:0007669"/>
    <property type="project" value="UniProtKB-KW"/>
</dbReference>
<dbReference type="InterPro" id="IPR014001">
    <property type="entry name" value="Helicase_ATP-bd"/>
</dbReference>
<keyword evidence="6" id="KW-0862">Zinc</keyword>
<evidence type="ECO:0000313" key="11">
    <source>
        <dbReference type="EMBL" id="NXW15301.1"/>
    </source>
</evidence>
<sequence length="1105" mass="125340">MASTFQETPTLGASYAENVNAKLSFLPERLRKKLLPFQEKGIIFALQRSGRCMIADEMGLGKTIQAIAVSYYYKNEWPLLIVVPSSLRYPWVDEMEKWIPELSPDDISIIQNKTDTGRISTSKVTILGYGLLTSDAQTLVDTLYRQNFKVVVIDESHYMKSRNATRSKILLPIVQKALRAILLTGTPALGRPEELFMQIEALFPRRFGTWSEYAKKYCNARVRFFGKRTRWDCRGASNLEELHQLLSEIMIRRLKNDVLTQLPPKVRQRIPFDLPQAAAKNLNTTFAEWEKLMRNLNSDATESHFSEVMNLITRMYKETAIAKAGAVKDYIKMMLQNDKLKFLVFAHHLSMLQACTEAVIENKVRYIRIDGSVPSAERIHLVNQFQKDPDTRVAILSIQAAGQGLTFTAATHVVFAELYWDPGHIKQAEDRAHRIGQCSSVNIHFLIAKGTMDTLMWAMLNRKAKVTGSTLNGKKEKMQADEGDKEKWDFLSFAETWTPNESLEDPQNELLFTHFEKERQHDIRSFFSPKSSTEKKRKIFAGNESLHNDSESSEVTKEEDAEKSNENVDSTRISDVDTISHESTCEREAKRARSISGSSPVNSSKKKKKSLTGKKPSFFSEKYNEVFPCSLNTPSKSTALNKVWHCSVCTYSNSELLPYCEMCNCPQSSNAEGNCDAPMSETEEDVSKDSRRNEERAECNAEDRREDFGELVTQQSVEISEQETVEIENEESEKKHGEDVDKSEMFELYDGLMFCASRNTDRIHLYTKDGEPLNHNFIPLDIQLDNWEDLPETFQHKQNRSSILRFVKEWNRLTAMKQKMIRKSGQIFCSPIHAAEELSKKQPVVSSTKRYVTKEDVAAASLSKARSSGGSVCLISKESGVCLKNENASIEQLGHSTKLLPANGKGPSVPHAEKTEADGSSLSKGYLQALDSQGNPLCLSCQQPTAQLESGGQARAWDTRFCSHACQEDFSIRSSQSYLRTKVFEIEHGVCQFCNQNAQELYLSIRDAPKSQRKKLLESSWMSHLPLGQLNEIITNPTEGQFWQVDHIKPVYSGGGQCSLENLQTLCTVCHRERTAKQAQERSQMKRRSLATKYGCDITKFLVKM</sequence>
<dbReference type="GO" id="GO:0005524">
    <property type="term" value="F:ATP binding"/>
    <property type="evidence" value="ECO:0007669"/>
    <property type="project" value="UniProtKB-KW"/>
</dbReference>
<dbReference type="FunFam" id="3.40.50.10810:FF:000024">
    <property type="entry name" value="DNA annealing helicase and endonuclease ZRANB3"/>
    <property type="match status" value="1"/>
</dbReference>
<evidence type="ECO:0000256" key="3">
    <source>
        <dbReference type="ARBA" id="ARBA00022771"/>
    </source>
</evidence>
<dbReference type="InterPro" id="IPR000330">
    <property type="entry name" value="SNF2_N"/>
</dbReference>
<dbReference type="CDD" id="cd00085">
    <property type="entry name" value="HNHc"/>
    <property type="match status" value="1"/>
</dbReference>
<dbReference type="GO" id="GO:0031297">
    <property type="term" value="P:replication fork processing"/>
    <property type="evidence" value="ECO:0007669"/>
    <property type="project" value="TreeGrafter"/>
</dbReference>
<gene>
    <name evidence="11" type="primary">Zranb3</name>
    <name evidence="11" type="ORF">CIRPEC_R09683</name>
</gene>
<feature type="non-terminal residue" evidence="11">
    <location>
        <position position="1"/>
    </location>
</feature>
<dbReference type="Gene3D" id="1.10.30.50">
    <property type="match status" value="1"/>
</dbReference>
<name>A0A7L3ZQV1_9AVES</name>
<dbReference type="GO" id="GO:0008270">
    <property type="term" value="F:zinc ion binding"/>
    <property type="evidence" value="ECO:0007669"/>
    <property type="project" value="UniProtKB-KW"/>
</dbReference>
<keyword evidence="1" id="KW-0479">Metal-binding</keyword>
<feature type="compositionally biased region" description="Basic and acidic residues" evidence="8">
    <location>
        <begin position="685"/>
        <end position="707"/>
    </location>
</feature>
<dbReference type="Proteomes" id="UP000562238">
    <property type="component" value="Unassembled WGS sequence"/>
</dbReference>
<evidence type="ECO:0000256" key="2">
    <source>
        <dbReference type="ARBA" id="ARBA00022741"/>
    </source>
</evidence>
<dbReference type="InterPro" id="IPR049730">
    <property type="entry name" value="SNF2/RAD54-like_C"/>
</dbReference>
<dbReference type="InterPro" id="IPR001650">
    <property type="entry name" value="Helicase_C-like"/>
</dbReference>
<dbReference type="Pfam" id="PF00271">
    <property type="entry name" value="Helicase_C"/>
    <property type="match status" value="1"/>
</dbReference>
<accession>A0A7L3ZQV1</accession>
<feature type="domain" description="Helicase C-terminal" evidence="10">
    <location>
        <begin position="326"/>
        <end position="482"/>
    </location>
</feature>
<evidence type="ECO:0000256" key="7">
    <source>
        <dbReference type="ARBA" id="ARBA00022840"/>
    </source>
</evidence>
<feature type="compositionally biased region" description="Low complexity" evidence="8">
    <location>
        <begin position="594"/>
        <end position="603"/>
    </location>
</feature>
<feature type="compositionally biased region" description="Basic and acidic residues" evidence="8">
    <location>
        <begin position="546"/>
        <end position="566"/>
    </location>
</feature>
<proteinExistence type="predicted"/>
<dbReference type="GO" id="GO:0043596">
    <property type="term" value="C:nuclear replication fork"/>
    <property type="evidence" value="ECO:0007669"/>
    <property type="project" value="TreeGrafter"/>
</dbReference>
<keyword evidence="12" id="KW-1185">Reference proteome</keyword>
<dbReference type="FunFam" id="3.40.50.300:FF:000788">
    <property type="entry name" value="DNA annealing helicase and endonuclease ZRANB3"/>
    <property type="match status" value="1"/>
</dbReference>
<dbReference type="SUPFAM" id="SSF90209">
    <property type="entry name" value="Ran binding protein zinc finger-like"/>
    <property type="match status" value="1"/>
</dbReference>
<dbReference type="Pfam" id="PF01844">
    <property type="entry name" value="HNH"/>
    <property type="match status" value="1"/>
</dbReference>
<dbReference type="CDD" id="cd18793">
    <property type="entry name" value="SF2_C_SNF"/>
    <property type="match status" value="1"/>
</dbReference>
<keyword evidence="3" id="KW-0863">Zinc-finger</keyword>
<keyword evidence="11" id="KW-0540">Nuclease</keyword>
<dbReference type="InterPro" id="IPR027417">
    <property type="entry name" value="P-loop_NTPase"/>
</dbReference>
<dbReference type="PROSITE" id="PS51194">
    <property type="entry name" value="HELICASE_CTER"/>
    <property type="match status" value="1"/>
</dbReference>
<dbReference type="PANTHER" id="PTHR45766:SF3">
    <property type="entry name" value="DNA ANNEALING HELICASE AND ENDONUCLEASE ZRANB3"/>
    <property type="match status" value="1"/>
</dbReference>
<keyword evidence="2" id="KW-0547">Nucleotide-binding</keyword>
<dbReference type="InterPro" id="IPR002711">
    <property type="entry name" value="HNH"/>
</dbReference>
<dbReference type="GO" id="GO:0004520">
    <property type="term" value="F:DNA endonuclease activity"/>
    <property type="evidence" value="ECO:0007669"/>
    <property type="project" value="TreeGrafter"/>
</dbReference>
<evidence type="ECO:0000256" key="5">
    <source>
        <dbReference type="ARBA" id="ARBA00022806"/>
    </source>
</evidence>
<dbReference type="EMBL" id="VZZV01000104">
    <property type="protein sequence ID" value="NXW15301.1"/>
    <property type="molecule type" value="Genomic_DNA"/>
</dbReference>
<dbReference type="GO" id="GO:0006281">
    <property type="term" value="P:DNA repair"/>
    <property type="evidence" value="ECO:0007669"/>
    <property type="project" value="TreeGrafter"/>
</dbReference>
<dbReference type="AlphaFoldDB" id="A0A7L3ZQV1"/>
<protein>
    <submittedName>
        <fullName evidence="11">ZRAB3 endonuclease</fullName>
    </submittedName>
</protein>
<dbReference type="CDD" id="cd18010">
    <property type="entry name" value="DEXHc_HARP_SMARCAL1"/>
    <property type="match status" value="1"/>
</dbReference>
<dbReference type="PROSITE" id="PS51192">
    <property type="entry name" value="HELICASE_ATP_BIND_1"/>
    <property type="match status" value="1"/>
</dbReference>
<comment type="caution">
    <text evidence="11">The sequence shown here is derived from an EMBL/GenBank/DDBJ whole genome shotgun (WGS) entry which is preliminary data.</text>
</comment>
<dbReference type="InterPro" id="IPR003615">
    <property type="entry name" value="HNH_nuc"/>
</dbReference>
<evidence type="ECO:0000259" key="10">
    <source>
        <dbReference type="PROSITE" id="PS51194"/>
    </source>
</evidence>
<evidence type="ECO:0000313" key="12">
    <source>
        <dbReference type="Proteomes" id="UP000562238"/>
    </source>
</evidence>
<evidence type="ECO:0000256" key="8">
    <source>
        <dbReference type="SAM" id="MobiDB-lite"/>
    </source>
</evidence>
<evidence type="ECO:0000256" key="6">
    <source>
        <dbReference type="ARBA" id="ARBA00022833"/>
    </source>
</evidence>
<dbReference type="Pfam" id="PF00176">
    <property type="entry name" value="SNF2-rel_dom"/>
    <property type="match status" value="1"/>
</dbReference>
<dbReference type="InterPro" id="IPR001876">
    <property type="entry name" value="Znf_RanBP2"/>
</dbReference>
<feature type="domain" description="Helicase ATP-binding" evidence="9">
    <location>
        <begin position="43"/>
        <end position="205"/>
    </location>
</feature>
<feature type="region of interest" description="Disordered" evidence="8">
    <location>
        <begin position="540"/>
        <end position="613"/>
    </location>
</feature>
<dbReference type="Gene3D" id="3.40.50.10810">
    <property type="entry name" value="Tandem AAA-ATPase domain"/>
    <property type="match status" value="1"/>
</dbReference>
<evidence type="ECO:0000259" key="9">
    <source>
        <dbReference type="PROSITE" id="PS51192"/>
    </source>
</evidence>
<dbReference type="GO" id="GO:0003676">
    <property type="term" value="F:nucleic acid binding"/>
    <property type="evidence" value="ECO:0007669"/>
    <property type="project" value="InterPro"/>
</dbReference>
<dbReference type="SUPFAM" id="SSF52540">
    <property type="entry name" value="P-loop containing nucleoside triphosphate hydrolases"/>
    <property type="match status" value="2"/>
</dbReference>
<reference evidence="11 12" key="1">
    <citation type="submission" date="2019-09" db="EMBL/GenBank/DDBJ databases">
        <title>Bird 10,000 Genomes (B10K) Project - Family phase.</title>
        <authorList>
            <person name="Zhang G."/>
        </authorList>
    </citation>
    <scope>NUCLEOTIDE SEQUENCE [LARGE SCALE GENOMIC DNA]</scope>
    <source>
        <strain evidence="11">B10K-DU-010-60</strain>
        <tissue evidence="11">Muscle</tissue>
    </source>
</reference>
<keyword evidence="11" id="KW-0255">Endonuclease</keyword>
<dbReference type="GO" id="GO:0004386">
    <property type="term" value="F:helicase activity"/>
    <property type="evidence" value="ECO:0007669"/>
    <property type="project" value="UniProtKB-KW"/>
</dbReference>
<dbReference type="InterPro" id="IPR036443">
    <property type="entry name" value="Znf_RanBP2_sf"/>
</dbReference>
<dbReference type="PROSITE" id="PS01358">
    <property type="entry name" value="ZF_RANBP2_1"/>
    <property type="match status" value="1"/>
</dbReference>
<dbReference type="SMART" id="SM00487">
    <property type="entry name" value="DEXDc"/>
    <property type="match status" value="1"/>
</dbReference>